<dbReference type="CDD" id="cd18617">
    <property type="entry name" value="GH43_XynB-like"/>
    <property type="match status" value="1"/>
</dbReference>
<organism evidence="8 9">
    <name type="scientific">Agromyces tardus</name>
    <dbReference type="NCBI Taxonomy" id="2583849"/>
    <lineage>
        <taxon>Bacteria</taxon>
        <taxon>Bacillati</taxon>
        <taxon>Actinomycetota</taxon>
        <taxon>Actinomycetes</taxon>
        <taxon>Micrococcales</taxon>
        <taxon>Microbacteriaceae</taxon>
        <taxon>Agromyces</taxon>
    </lineage>
</organism>
<dbReference type="InterPro" id="IPR051795">
    <property type="entry name" value="Glycosyl_Hydrlase_43"/>
</dbReference>
<feature type="active site" description="Proton donor" evidence="4">
    <location>
        <position position="173"/>
    </location>
</feature>
<evidence type="ECO:0000256" key="6">
    <source>
        <dbReference type="RuleBase" id="RU361187"/>
    </source>
</evidence>
<dbReference type="RefSeq" id="WP_122936200.1">
    <property type="nucleotide sequence ID" value="NZ_JBHSNT010000068.1"/>
</dbReference>
<dbReference type="OrthoDB" id="9801455at2"/>
<dbReference type="InterPro" id="IPR006710">
    <property type="entry name" value="Glyco_hydro_43"/>
</dbReference>
<keyword evidence="9" id="KW-1185">Reference proteome</keyword>
<reference evidence="8 9" key="1">
    <citation type="submission" date="2018-10" db="EMBL/GenBank/DDBJ databases">
        <title>Isolation, diversity and antibacterial activity of antinobacteria from the wheat rhizosphere soil.</title>
        <authorList>
            <person name="Sun T."/>
        </authorList>
    </citation>
    <scope>NUCLEOTIDE SEQUENCE [LARGE SCALE GENOMIC DNA]</scope>
    <source>
        <strain evidence="8 9">SJ-23</strain>
    </source>
</reference>
<comment type="similarity">
    <text evidence="1 6">Belongs to the glycosyl hydrolase 43 family.</text>
</comment>
<sequence length="497" mass="52874">MNAPGPLIPGFNPDPSIVLVDGWYYLVTSTFEYLPGIPVYRSADLVDWEQIGNVITRPDQLDLQGVPTPGGVWAPTIRHRDGVFHVIVTVMFAPQGCVVYTAHDPAGPWSTGTRIDVVDGIDPDLAWDSDGTALVTFAAIGRGIRQVAVDLGTGEALEPVRSLWSGSGLYAPEGPHVHRHGEHWYLVVAEGGTDRGHAVSVARGSSLRGPFTGDPANPVLSARSTGFPVQNLGHADLVRTPDGGTAAVLLGVRPVGFIATFSPLGRETFLAPAEWVDGWLRLRMPQPAAEPAAGDFSIDFREPAAELDDGWIASRRFPAEVASLAEPGALTIVGTGDGLRDPSPAFVGRRQTHLAATVSTRLAPSAGVGGLAARHSEVHWFSIEAERTDSGARITARASLAGFEHVWQDTLAGDDVELRMESACPTTEMTGTPILGGDRIRLIAADGSVEIVLAELDGRYWSHETTQTFTGRVVGMFAAEGPVGFLDFRYSGRDVAS</sequence>
<evidence type="ECO:0000256" key="2">
    <source>
        <dbReference type="ARBA" id="ARBA00022801"/>
    </source>
</evidence>
<dbReference type="PANTHER" id="PTHR42812:SF12">
    <property type="entry name" value="BETA-XYLOSIDASE-RELATED"/>
    <property type="match status" value="1"/>
</dbReference>
<name>A0A3M8AHP6_9MICO</name>
<dbReference type="Gene3D" id="2.115.10.20">
    <property type="entry name" value="Glycosyl hydrolase domain, family 43"/>
    <property type="match status" value="1"/>
</dbReference>
<accession>A0A3M8AHP6</accession>
<dbReference type="InterPro" id="IPR023296">
    <property type="entry name" value="Glyco_hydro_beta-prop_sf"/>
</dbReference>
<evidence type="ECO:0000259" key="7">
    <source>
        <dbReference type="Pfam" id="PF17851"/>
    </source>
</evidence>
<dbReference type="Pfam" id="PF17851">
    <property type="entry name" value="GH43_C2"/>
    <property type="match status" value="1"/>
</dbReference>
<evidence type="ECO:0000256" key="4">
    <source>
        <dbReference type="PIRSR" id="PIRSR606710-1"/>
    </source>
</evidence>
<keyword evidence="2 6" id="KW-0378">Hydrolase</keyword>
<dbReference type="InterPro" id="IPR041542">
    <property type="entry name" value="GH43_C2"/>
</dbReference>
<gene>
    <name evidence="8" type="ORF">EDM22_06210</name>
</gene>
<feature type="site" description="Important for catalytic activity, responsible for pKa modulation of the active site Glu and correct orientation of both the proton donor and substrate" evidence="5">
    <location>
        <position position="122"/>
    </location>
</feature>
<feature type="active site" description="Proton acceptor" evidence="4">
    <location>
        <position position="14"/>
    </location>
</feature>
<evidence type="ECO:0000256" key="5">
    <source>
        <dbReference type="PIRSR" id="PIRSR606710-2"/>
    </source>
</evidence>
<feature type="domain" description="Beta-xylosidase C-terminal Concanavalin A-like" evidence="7">
    <location>
        <begin position="299"/>
        <end position="480"/>
    </location>
</feature>
<dbReference type="GO" id="GO:0004553">
    <property type="term" value="F:hydrolase activity, hydrolyzing O-glycosyl compounds"/>
    <property type="evidence" value="ECO:0007669"/>
    <property type="project" value="InterPro"/>
</dbReference>
<evidence type="ECO:0000313" key="8">
    <source>
        <dbReference type="EMBL" id="RNB50599.1"/>
    </source>
</evidence>
<dbReference type="InterPro" id="IPR013320">
    <property type="entry name" value="ConA-like_dom_sf"/>
</dbReference>
<dbReference type="Proteomes" id="UP000275048">
    <property type="component" value="Unassembled WGS sequence"/>
</dbReference>
<dbReference type="Pfam" id="PF04616">
    <property type="entry name" value="Glyco_hydro_43"/>
    <property type="match status" value="1"/>
</dbReference>
<evidence type="ECO:0000256" key="1">
    <source>
        <dbReference type="ARBA" id="ARBA00009865"/>
    </source>
</evidence>
<dbReference type="AlphaFoldDB" id="A0A3M8AHP6"/>
<protein>
    <submittedName>
        <fullName evidence="8">Glycoside hydrolase family 43 protein</fullName>
    </submittedName>
</protein>
<dbReference type="PANTHER" id="PTHR42812">
    <property type="entry name" value="BETA-XYLOSIDASE"/>
    <property type="match status" value="1"/>
</dbReference>
<dbReference type="Gene3D" id="2.60.120.200">
    <property type="match status" value="1"/>
</dbReference>
<keyword evidence="3 6" id="KW-0326">Glycosidase</keyword>
<dbReference type="GO" id="GO:0005975">
    <property type="term" value="P:carbohydrate metabolic process"/>
    <property type="evidence" value="ECO:0007669"/>
    <property type="project" value="InterPro"/>
</dbReference>
<evidence type="ECO:0000256" key="3">
    <source>
        <dbReference type="ARBA" id="ARBA00023295"/>
    </source>
</evidence>
<evidence type="ECO:0000313" key="9">
    <source>
        <dbReference type="Proteomes" id="UP000275048"/>
    </source>
</evidence>
<comment type="caution">
    <text evidence="8">The sequence shown here is derived from an EMBL/GenBank/DDBJ whole genome shotgun (WGS) entry which is preliminary data.</text>
</comment>
<dbReference type="SUPFAM" id="SSF75005">
    <property type="entry name" value="Arabinanase/levansucrase/invertase"/>
    <property type="match status" value="1"/>
</dbReference>
<proteinExistence type="inferred from homology"/>
<dbReference type="SUPFAM" id="SSF49899">
    <property type="entry name" value="Concanavalin A-like lectins/glucanases"/>
    <property type="match status" value="1"/>
</dbReference>
<dbReference type="EMBL" id="RHHB01000007">
    <property type="protein sequence ID" value="RNB50599.1"/>
    <property type="molecule type" value="Genomic_DNA"/>
</dbReference>